<dbReference type="EMBL" id="VXPY01000013">
    <property type="protein sequence ID" value="MYD89093.1"/>
    <property type="molecule type" value="Genomic_DNA"/>
</dbReference>
<dbReference type="InterPro" id="IPR008000">
    <property type="entry name" value="Rham/fucose_mutarotase"/>
</dbReference>
<proteinExistence type="predicted"/>
<dbReference type="PANTHER" id="PTHR43239:SF1">
    <property type="entry name" value="UPF0734 PROTEIN DDB_G0273871_DDB_G0273177"/>
    <property type="match status" value="1"/>
</dbReference>
<protein>
    <submittedName>
        <fullName evidence="1">L-rhamnose mutarotase</fullName>
    </submittedName>
</protein>
<comment type="caution">
    <text evidence="1">The sequence shown here is derived from an EMBL/GenBank/DDBJ whole genome shotgun (WGS) entry which is preliminary data.</text>
</comment>
<organism evidence="1">
    <name type="scientific">Caldilineaceae bacterium SB0662_bin_9</name>
    <dbReference type="NCBI Taxonomy" id="2605258"/>
    <lineage>
        <taxon>Bacteria</taxon>
        <taxon>Bacillati</taxon>
        <taxon>Chloroflexota</taxon>
        <taxon>Caldilineae</taxon>
        <taxon>Caldilineales</taxon>
        <taxon>Caldilineaceae</taxon>
    </lineage>
</organism>
<dbReference type="InterPro" id="IPR052996">
    <property type="entry name" value="Carb_Metab_Mutarotase"/>
</dbReference>
<dbReference type="PANTHER" id="PTHR43239">
    <property type="entry name" value="UPF0734 PROTEIN DDB_G0273871/DDB_G0273177"/>
    <property type="match status" value="1"/>
</dbReference>
<gene>
    <name evidence="1" type="ORF">F4Y08_01970</name>
</gene>
<evidence type="ECO:0000313" key="1">
    <source>
        <dbReference type="EMBL" id="MYD89093.1"/>
    </source>
</evidence>
<dbReference type="GO" id="GO:0016857">
    <property type="term" value="F:racemase and epimerase activity, acting on carbohydrates and derivatives"/>
    <property type="evidence" value="ECO:0007669"/>
    <property type="project" value="InterPro"/>
</dbReference>
<dbReference type="Gene3D" id="3.30.70.100">
    <property type="match status" value="1"/>
</dbReference>
<dbReference type="InterPro" id="IPR011008">
    <property type="entry name" value="Dimeric_a/b-barrel"/>
</dbReference>
<sequence>MQEFALTIDLVDDEQAVAEYVRHHAEVWPEVIRDLRSVGITDMRIWLLGRRMFMLMQARDDFEPDRDFAKLEASSPRYNEWQRLMDTFQSRVPEAQADEHWAAMSKVFDLSDYH</sequence>
<dbReference type="Pfam" id="PF05336">
    <property type="entry name" value="rhaM"/>
    <property type="match status" value="1"/>
</dbReference>
<accession>A0A6B1DQN8</accession>
<reference evidence="1" key="1">
    <citation type="submission" date="2019-09" db="EMBL/GenBank/DDBJ databases">
        <title>Characterisation of the sponge microbiome using genome-centric metagenomics.</title>
        <authorList>
            <person name="Engelberts J.P."/>
            <person name="Robbins S.J."/>
            <person name="De Goeij J.M."/>
            <person name="Aranda M."/>
            <person name="Bell S.C."/>
            <person name="Webster N.S."/>
        </authorList>
    </citation>
    <scope>NUCLEOTIDE SEQUENCE</scope>
    <source>
        <strain evidence="1">SB0662_bin_9</strain>
    </source>
</reference>
<dbReference type="AlphaFoldDB" id="A0A6B1DQN8"/>
<name>A0A6B1DQN8_9CHLR</name>
<dbReference type="SUPFAM" id="SSF54909">
    <property type="entry name" value="Dimeric alpha+beta barrel"/>
    <property type="match status" value="1"/>
</dbReference>